<evidence type="ECO:0000313" key="3">
    <source>
        <dbReference type="Proteomes" id="UP000035930"/>
    </source>
</evidence>
<evidence type="ECO:0000313" key="2">
    <source>
        <dbReference type="EMBL" id="ASV63862.1"/>
    </source>
</evidence>
<dbReference type="EMBL" id="CP011923">
    <property type="protein sequence ID" value="ASV63862.1"/>
    <property type="molecule type" value="Genomic_DNA"/>
</dbReference>
<organism evidence="2 3">
    <name type="scientific">Francisella orientalis</name>
    <dbReference type="NCBI Taxonomy" id="299583"/>
    <lineage>
        <taxon>Bacteria</taxon>
        <taxon>Pseudomonadati</taxon>
        <taxon>Pseudomonadota</taxon>
        <taxon>Gammaproteobacteria</taxon>
        <taxon>Thiotrichales</taxon>
        <taxon>Francisellaceae</taxon>
        <taxon>Francisella</taxon>
    </lineage>
</organism>
<dbReference type="InterPro" id="IPR042099">
    <property type="entry name" value="ANL_N_sf"/>
</dbReference>
<sequence>MNKKLIEEDYQRIVYDWNKTDNDYLRDRTVYELFEEQVLKNPDAIAIVFEDQEVTYKELNERSNQLARYIRKQYRRATNQELKPDTLIPLCLERGIDMVIGILGVMKSGGVYVPMDPDYPADRLKHILSNTNAKLVITQNHIEYRFKEVTDILLISINEQNSQTVYQGKKATNLSQYSQATDLAYVIYTSGATGLPKGALISNYQVIIKLQSIVETFNIKPENVLGSRINYIFDPFLRELFIGLITGAKLVLFSKKELIDFYEISNKVYKYKINYLIFVASQLDLFVDYLLTNSSMLDKVKSLSF</sequence>
<dbReference type="RefSeq" id="WP_048349406.1">
    <property type="nucleotide sequence ID" value="NZ_CP011923.2"/>
</dbReference>
<accession>A0ABM6MCN7</accession>
<proteinExistence type="predicted"/>
<name>A0ABM6MCN7_9GAMM</name>
<dbReference type="Pfam" id="PF00501">
    <property type="entry name" value="AMP-binding"/>
    <property type="match status" value="1"/>
</dbReference>
<protein>
    <recommendedName>
        <fullName evidence="1">AMP-dependent synthetase/ligase domain-containing protein</fullName>
    </recommendedName>
</protein>
<dbReference type="Gene3D" id="3.40.50.12780">
    <property type="entry name" value="N-terminal domain of ligase-like"/>
    <property type="match status" value="1"/>
</dbReference>
<keyword evidence="3" id="KW-1185">Reference proteome</keyword>
<dbReference type="PANTHER" id="PTHR45527">
    <property type="entry name" value="NONRIBOSOMAL PEPTIDE SYNTHETASE"/>
    <property type="match status" value="1"/>
</dbReference>
<dbReference type="SUPFAM" id="SSF56801">
    <property type="entry name" value="Acetyl-CoA synthetase-like"/>
    <property type="match status" value="1"/>
</dbReference>
<dbReference type="PANTHER" id="PTHR45527:SF1">
    <property type="entry name" value="FATTY ACID SYNTHASE"/>
    <property type="match status" value="1"/>
</dbReference>
<evidence type="ECO:0000259" key="1">
    <source>
        <dbReference type="Pfam" id="PF00501"/>
    </source>
</evidence>
<dbReference type="InterPro" id="IPR000873">
    <property type="entry name" value="AMP-dep_synth/lig_dom"/>
</dbReference>
<feature type="domain" description="AMP-dependent synthetase/ligase" evidence="1">
    <location>
        <begin position="34"/>
        <end position="289"/>
    </location>
</feature>
<reference evidence="2" key="1">
    <citation type="submission" date="2017-08" db="EMBL/GenBank/DDBJ databases">
        <title>Complete Genome Sequence of Francisella noatunensis subsp. orientalis strain FNO190.</title>
        <authorList>
            <person name="Pereira F.L."/>
            <person name="Goncalves L.A."/>
            <person name="Guilherme T.C."/>
            <person name="Soares S.C."/>
            <person name="Dorella F.A."/>
            <person name="Carvalho A.F."/>
            <person name="Leibowitz M.P."/>
            <person name="Leal C.A.G."/>
            <person name="Azevedo V.A.C."/>
            <person name="Figueiredo H.C.P."/>
        </authorList>
    </citation>
    <scope>NUCLEOTIDE SEQUENCE</scope>
    <source>
        <strain evidence="2">FNO190</strain>
    </source>
</reference>
<dbReference type="Proteomes" id="UP000035930">
    <property type="component" value="Chromosome"/>
</dbReference>
<gene>
    <name evidence="2" type="ORF">FNO190_0893a</name>
</gene>